<evidence type="ECO:0000313" key="3">
    <source>
        <dbReference type="Proteomes" id="UP000477849"/>
    </source>
</evidence>
<keyword evidence="3" id="KW-1185">Reference proteome</keyword>
<dbReference type="InterPro" id="IPR041650">
    <property type="entry name" value="HEPN_Swt1"/>
</dbReference>
<dbReference type="Proteomes" id="UP000477849">
    <property type="component" value="Unassembled WGS sequence"/>
</dbReference>
<dbReference type="EMBL" id="JAAKZH010000001">
    <property type="protein sequence ID" value="NGO62587.1"/>
    <property type="molecule type" value="Genomic_DNA"/>
</dbReference>
<protein>
    <recommendedName>
        <fullName evidence="1">Swt1-like HEPN domain-containing protein</fullName>
    </recommendedName>
</protein>
<comment type="caution">
    <text evidence="2">The sequence shown here is derived from an EMBL/GenBank/DDBJ whole genome shotgun (WGS) entry which is preliminary data.</text>
</comment>
<evidence type="ECO:0000313" key="2">
    <source>
        <dbReference type="EMBL" id="NGO62587.1"/>
    </source>
</evidence>
<evidence type="ECO:0000259" key="1">
    <source>
        <dbReference type="Pfam" id="PF18731"/>
    </source>
</evidence>
<name>A0A6M1S016_9HYPH</name>
<dbReference type="Pfam" id="PF18731">
    <property type="entry name" value="HEPN_Swt1"/>
    <property type="match status" value="1"/>
</dbReference>
<dbReference type="AlphaFoldDB" id="A0A6M1S016"/>
<feature type="domain" description="Swt1-like HEPN" evidence="1">
    <location>
        <begin position="69"/>
        <end position="195"/>
    </location>
</feature>
<proteinExistence type="predicted"/>
<reference evidence="2 3" key="1">
    <citation type="submission" date="2020-02" db="EMBL/GenBank/DDBJ databases">
        <title>Genome sequence of the type strain CCBAU10050 of Rhizobium daejeonense.</title>
        <authorList>
            <person name="Gao J."/>
            <person name="Sun J."/>
        </authorList>
    </citation>
    <scope>NUCLEOTIDE SEQUENCE [LARGE SCALE GENOMIC DNA]</scope>
    <source>
        <strain evidence="2 3">CCBAU10050</strain>
    </source>
</reference>
<sequence length="196" mass="22514">MTEKTDLYLRAFGMSGAQISSEMRKIEREKGVTLRATKEARKARKHEDYANFEQSIRDDASWMSEYYEIFYCLEVSIRKLINDTLTEAEGADWWNTDRVAVGIKNEVQAIKNKEEQAAITLRSDNPIDYTTFGQLSQIITDNFDLFVPIISSKGAVSRVLNQLNLLRGPIAHCCPLAADERDRLKLAVRDWFRLLS</sequence>
<accession>A0A6M1S016</accession>
<organism evidence="2 3">
    <name type="scientific">Rhizobium daejeonense</name>
    <dbReference type="NCBI Taxonomy" id="240521"/>
    <lineage>
        <taxon>Bacteria</taxon>
        <taxon>Pseudomonadati</taxon>
        <taxon>Pseudomonadota</taxon>
        <taxon>Alphaproteobacteria</taxon>
        <taxon>Hyphomicrobiales</taxon>
        <taxon>Rhizobiaceae</taxon>
        <taxon>Rhizobium/Agrobacterium group</taxon>
        <taxon>Rhizobium</taxon>
    </lineage>
</organism>
<dbReference type="RefSeq" id="WP_163900192.1">
    <property type="nucleotide sequence ID" value="NZ_CP048427.1"/>
</dbReference>
<gene>
    <name evidence="2" type="ORF">G6N76_02790</name>
</gene>